<evidence type="ECO:0000313" key="3">
    <source>
        <dbReference type="EMBL" id="CEO57955.1"/>
    </source>
</evidence>
<dbReference type="InterPro" id="IPR049449">
    <property type="entry name" value="TesB_ACOT8-like_N"/>
</dbReference>
<proteinExistence type="predicted"/>
<dbReference type="Pfam" id="PF13622">
    <property type="entry name" value="4HBT_3"/>
    <property type="match status" value="1"/>
</dbReference>
<reference evidence="3" key="1">
    <citation type="submission" date="2015-01" db="EMBL/GenBank/DDBJ databases">
        <authorList>
            <person name="Durling Mikael"/>
        </authorList>
    </citation>
    <scope>NUCLEOTIDE SEQUENCE</scope>
</reference>
<feature type="domain" description="Acyl-CoA thioesterase-like C-terminal" evidence="2">
    <location>
        <begin position="166"/>
        <end position="296"/>
    </location>
</feature>
<evidence type="ECO:0000259" key="1">
    <source>
        <dbReference type="Pfam" id="PF13622"/>
    </source>
</evidence>
<name>A0A0B7KSH6_BIOOC</name>
<protein>
    <recommendedName>
        <fullName evidence="4">Thioesterase domain-containing protein</fullName>
    </recommendedName>
</protein>
<dbReference type="EMBL" id="CDPU01000197">
    <property type="protein sequence ID" value="CEO57955.1"/>
    <property type="molecule type" value="Genomic_DNA"/>
</dbReference>
<gene>
    <name evidence="3" type="ORF">BN869_000014013_1</name>
</gene>
<dbReference type="InterPro" id="IPR042171">
    <property type="entry name" value="Acyl-CoA_hotdog"/>
</dbReference>
<dbReference type="SUPFAM" id="SSF54637">
    <property type="entry name" value="Thioesterase/thiol ester dehydrase-isomerase"/>
    <property type="match status" value="2"/>
</dbReference>
<dbReference type="AlphaFoldDB" id="A0A0B7KSH6"/>
<dbReference type="Gene3D" id="2.40.160.210">
    <property type="entry name" value="Acyl-CoA thioesterase, double hotdog domain"/>
    <property type="match status" value="1"/>
</dbReference>
<evidence type="ECO:0008006" key="4">
    <source>
        <dbReference type="Google" id="ProtNLM"/>
    </source>
</evidence>
<feature type="domain" description="Acyl-CoA thioesterase-like N-terminal HotDog" evidence="1">
    <location>
        <begin position="29"/>
        <end position="117"/>
    </location>
</feature>
<dbReference type="PANTHER" id="PTHR38110:SF3">
    <property type="entry name" value="THIOESTERASE-LIKE SUPERFAMILY-DOMAIN-CONTAINING PROTEIN"/>
    <property type="match status" value="1"/>
</dbReference>
<dbReference type="PANTHER" id="PTHR38110">
    <property type="entry name" value="CHROMOSOME 23, WHOLE GENOME SHOTGUN SEQUENCE"/>
    <property type="match status" value="1"/>
</dbReference>
<dbReference type="InterPro" id="IPR049450">
    <property type="entry name" value="ACOT8-like_C"/>
</dbReference>
<dbReference type="InterPro" id="IPR029069">
    <property type="entry name" value="HotDog_dom_sf"/>
</dbReference>
<evidence type="ECO:0000259" key="2">
    <source>
        <dbReference type="Pfam" id="PF20789"/>
    </source>
</evidence>
<dbReference type="InterPro" id="IPR052389">
    <property type="entry name" value="Sec_Metab_Biosynth-Assoc"/>
</dbReference>
<accession>A0A0B7KSH6</accession>
<dbReference type="Pfam" id="PF20789">
    <property type="entry name" value="4HBT_3C"/>
    <property type="match status" value="1"/>
</dbReference>
<sequence length="307" mass="34168">MDSITHTQEFETAISVRPHSSHTYNASLSSDWAIGDAPHGGYLAALLMRVSMTHFRHTHTNRHGGDAQPINLAITFLRRCSVGSAQIEVNDLKLGQKISVIQLTLRQHDGDKLVANVIMSNLGTEKGHTVVPTDNFKGPSKELSDGNTWQRVDIPHPQFRRAPAHVEVHQPTQKKCTVVETGMHWEQCALLRWQQADRIIHGRWTNEAAGFLLDVFPAPLAELEEQVNATKGESHPVWFPTLSLNIDFKAPIGEAGLDMLYSCINIQSIRNGRMDIRVKLHNERGQLLAIGNHCTLITSPTQAQGKL</sequence>
<organism evidence="3">
    <name type="scientific">Bionectria ochroleuca</name>
    <name type="common">Gliocladium roseum</name>
    <dbReference type="NCBI Taxonomy" id="29856"/>
    <lineage>
        <taxon>Eukaryota</taxon>
        <taxon>Fungi</taxon>
        <taxon>Dikarya</taxon>
        <taxon>Ascomycota</taxon>
        <taxon>Pezizomycotina</taxon>
        <taxon>Sordariomycetes</taxon>
        <taxon>Hypocreomycetidae</taxon>
        <taxon>Hypocreales</taxon>
        <taxon>Bionectriaceae</taxon>
        <taxon>Clonostachys</taxon>
    </lineage>
</organism>